<dbReference type="InterPro" id="IPR003615">
    <property type="entry name" value="HNH_nuc"/>
</dbReference>
<evidence type="ECO:0000313" key="2">
    <source>
        <dbReference type="EMBL" id="DAF92154.1"/>
    </source>
</evidence>
<evidence type="ECO:0000259" key="1">
    <source>
        <dbReference type="Pfam" id="PF13392"/>
    </source>
</evidence>
<dbReference type="EMBL" id="BK016063">
    <property type="protein sequence ID" value="DAF92154.1"/>
    <property type="molecule type" value="Genomic_DNA"/>
</dbReference>
<accession>A0A8S5UCM9</accession>
<dbReference type="Pfam" id="PF13392">
    <property type="entry name" value="HNH_3"/>
    <property type="match status" value="1"/>
</dbReference>
<protein>
    <recommendedName>
        <fullName evidence="1">HNH nuclease domain-containing protein</fullName>
    </recommendedName>
</protein>
<proteinExistence type="predicted"/>
<organism evidence="2">
    <name type="scientific">Siphoviridae sp. ctgN495</name>
    <dbReference type="NCBI Taxonomy" id="2825608"/>
    <lineage>
        <taxon>Viruses</taxon>
        <taxon>Duplodnaviria</taxon>
        <taxon>Heunggongvirae</taxon>
        <taxon>Uroviricota</taxon>
        <taxon>Caudoviricetes</taxon>
    </lineage>
</organism>
<reference evidence="2" key="1">
    <citation type="journal article" date="2021" name="Proc. Natl. Acad. Sci. U.S.A.">
        <title>A Catalog of Tens of Thousands of Viruses from Human Metagenomes Reveals Hidden Associations with Chronic Diseases.</title>
        <authorList>
            <person name="Tisza M.J."/>
            <person name="Buck C.B."/>
        </authorList>
    </citation>
    <scope>NUCLEOTIDE SEQUENCE</scope>
    <source>
        <strain evidence="2">CtgN495</strain>
    </source>
</reference>
<feature type="domain" description="HNH nuclease" evidence="1">
    <location>
        <begin position="113"/>
        <end position="147"/>
    </location>
</feature>
<name>A0A8S5UCM9_9CAUD</name>
<sequence length="179" mass="21455">MKSKRYFTKEQEDWLVENFNRFSCYRDMTDCFNKSFRETRSFESIREKCNKRLHLKGKPSVTRYGSKRKEQLPIGTVRKSQTSTFIKVRDVPEKSDISGYMRPYWIPLQEKIYSDNFGPVPEGNMICFLDNDRNNFNIANLFMIDRKISAIMSSNQWWSTNPEFTKTAILWCKLYYAIR</sequence>